<reference evidence="4 5" key="1">
    <citation type="submission" date="2018-12" db="EMBL/GenBank/DDBJ databases">
        <title>Rubrispira sanarue gen. nov., sp., nov., a member of the order Silvanigrellales, isolated from a brackish lake in Hamamatsu Japan.</title>
        <authorList>
            <person name="Maejima Y."/>
            <person name="Iino T."/>
            <person name="Muraguchi Y."/>
            <person name="Fukuda K."/>
            <person name="Nojiri H."/>
            <person name="Ohkuma M."/>
            <person name="Moriuchi R."/>
            <person name="Dohra H."/>
            <person name="Kimbara K."/>
            <person name="Shintani M."/>
        </authorList>
    </citation>
    <scope>NUCLEOTIDE SEQUENCE [LARGE SCALE GENOMIC DNA]</scope>
    <source>
        <strain evidence="4 5">RF1110005</strain>
    </source>
</reference>
<dbReference type="OrthoDB" id="2895575at2"/>
<dbReference type="InterPro" id="IPR050680">
    <property type="entry name" value="YpeA/RimI_acetyltransf"/>
</dbReference>
<dbReference type="InterPro" id="IPR016181">
    <property type="entry name" value="Acyl_CoA_acyltransferase"/>
</dbReference>
<dbReference type="EMBL" id="AP019368">
    <property type="protein sequence ID" value="BBH52000.1"/>
    <property type="molecule type" value="Genomic_DNA"/>
</dbReference>
<gene>
    <name evidence="4" type="ORF">JCM31447_04370</name>
</gene>
<keyword evidence="1" id="KW-0808">Transferase</keyword>
<evidence type="ECO:0000313" key="4">
    <source>
        <dbReference type="EMBL" id="BBH52000.1"/>
    </source>
</evidence>
<feature type="domain" description="N-acetyltransferase" evidence="3">
    <location>
        <begin position="133"/>
        <end position="268"/>
    </location>
</feature>
<dbReference type="InterPro" id="IPR000182">
    <property type="entry name" value="GNAT_dom"/>
</dbReference>
<evidence type="ECO:0000259" key="3">
    <source>
        <dbReference type="PROSITE" id="PS51186"/>
    </source>
</evidence>
<keyword evidence="2" id="KW-0012">Acyltransferase</keyword>
<sequence length="268" mass="31143">MENLIDLCENTVKEKFFYIPQFLNDCSVEIYEGFKITKSPYISSMFNIAWLNNINPVHLESSLNKLINHFKPNPFALWIGPNSTPKQINEILQNLGFVKEASETGMTYAFNQINNSFNSANIKELYDEILNSNIIKEINDENSMKFFISVLENYDPEARKYYLKIANELGFKDNKPYRFFYHEADGCSTCIASLFFKDEICGIFDVLTHDNYRNQGHASKMMKYLLNFAKEHGAKYMGLTASSPEAVSIYKKLGFIEMGEYDCYEYKR</sequence>
<accession>A0A4P2VK36</accession>
<evidence type="ECO:0000313" key="5">
    <source>
        <dbReference type="Proteomes" id="UP000291236"/>
    </source>
</evidence>
<dbReference type="RefSeq" id="WP_130606063.1">
    <property type="nucleotide sequence ID" value="NZ_AP019368.1"/>
</dbReference>
<proteinExistence type="predicted"/>
<dbReference type="AlphaFoldDB" id="A0A4P2VK36"/>
<name>A0A4P2VK36_FLUSA</name>
<dbReference type="GO" id="GO:0016747">
    <property type="term" value="F:acyltransferase activity, transferring groups other than amino-acyl groups"/>
    <property type="evidence" value="ECO:0007669"/>
    <property type="project" value="InterPro"/>
</dbReference>
<dbReference type="Pfam" id="PF00583">
    <property type="entry name" value="Acetyltransf_1"/>
    <property type="match status" value="1"/>
</dbReference>
<protein>
    <recommendedName>
        <fullName evidence="3">N-acetyltransferase domain-containing protein</fullName>
    </recommendedName>
</protein>
<organism evidence="4 5">
    <name type="scientific">Fluviispira sanaruensis</name>
    <dbReference type="NCBI Taxonomy" id="2493639"/>
    <lineage>
        <taxon>Bacteria</taxon>
        <taxon>Pseudomonadati</taxon>
        <taxon>Bdellovibrionota</taxon>
        <taxon>Oligoflexia</taxon>
        <taxon>Silvanigrellales</taxon>
        <taxon>Silvanigrellaceae</taxon>
        <taxon>Fluviispira</taxon>
    </lineage>
</organism>
<keyword evidence="5" id="KW-1185">Reference proteome</keyword>
<dbReference type="SUPFAM" id="SSF55729">
    <property type="entry name" value="Acyl-CoA N-acyltransferases (Nat)"/>
    <property type="match status" value="1"/>
</dbReference>
<dbReference type="CDD" id="cd04301">
    <property type="entry name" value="NAT_SF"/>
    <property type="match status" value="1"/>
</dbReference>
<dbReference type="Proteomes" id="UP000291236">
    <property type="component" value="Chromosome"/>
</dbReference>
<dbReference type="PROSITE" id="PS51186">
    <property type="entry name" value="GNAT"/>
    <property type="match status" value="1"/>
</dbReference>
<dbReference type="KEGG" id="sbf:JCM31447_04370"/>
<evidence type="ECO:0000256" key="1">
    <source>
        <dbReference type="ARBA" id="ARBA00022679"/>
    </source>
</evidence>
<evidence type="ECO:0000256" key="2">
    <source>
        <dbReference type="ARBA" id="ARBA00023315"/>
    </source>
</evidence>
<dbReference type="Gene3D" id="3.40.630.30">
    <property type="match status" value="1"/>
</dbReference>
<dbReference type="PANTHER" id="PTHR43420">
    <property type="entry name" value="ACETYLTRANSFERASE"/>
    <property type="match status" value="1"/>
</dbReference>